<gene>
    <name evidence="2" type="ORF">DVH24_025342</name>
</gene>
<keyword evidence="3" id="KW-1185">Reference proteome</keyword>
<dbReference type="AlphaFoldDB" id="A0A498HRQ9"/>
<proteinExistence type="predicted"/>
<organism evidence="2 3">
    <name type="scientific">Malus domestica</name>
    <name type="common">Apple</name>
    <name type="synonym">Pyrus malus</name>
    <dbReference type="NCBI Taxonomy" id="3750"/>
    <lineage>
        <taxon>Eukaryota</taxon>
        <taxon>Viridiplantae</taxon>
        <taxon>Streptophyta</taxon>
        <taxon>Embryophyta</taxon>
        <taxon>Tracheophyta</taxon>
        <taxon>Spermatophyta</taxon>
        <taxon>Magnoliopsida</taxon>
        <taxon>eudicotyledons</taxon>
        <taxon>Gunneridae</taxon>
        <taxon>Pentapetalae</taxon>
        <taxon>rosids</taxon>
        <taxon>fabids</taxon>
        <taxon>Rosales</taxon>
        <taxon>Rosaceae</taxon>
        <taxon>Amygdaloideae</taxon>
        <taxon>Maleae</taxon>
        <taxon>Malus</taxon>
    </lineage>
</organism>
<name>A0A498HRQ9_MALDO</name>
<sequence>MIHSQHVPSHAANFQAYHVDNTNRKRKKKQSIQAKAKDSTTVINVHSTSSSIEKPNPPKLCKFKLHPEVKYDRLNISVHDRRNIPTDGIENSKSRQLKAAEYHLAAHMMD</sequence>
<dbReference type="Proteomes" id="UP000290289">
    <property type="component" value="Chromosome 16"/>
</dbReference>
<dbReference type="EMBL" id="RDQH01000342">
    <property type="protein sequence ID" value="RXH71841.1"/>
    <property type="molecule type" value="Genomic_DNA"/>
</dbReference>
<evidence type="ECO:0000256" key="1">
    <source>
        <dbReference type="SAM" id="MobiDB-lite"/>
    </source>
</evidence>
<reference evidence="2 3" key="1">
    <citation type="submission" date="2018-10" db="EMBL/GenBank/DDBJ databases">
        <title>A high-quality apple genome assembly.</title>
        <authorList>
            <person name="Hu J."/>
        </authorList>
    </citation>
    <scope>NUCLEOTIDE SEQUENCE [LARGE SCALE GENOMIC DNA]</scope>
    <source>
        <strain evidence="3">cv. HFTH1</strain>
        <tissue evidence="2">Young leaf</tissue>
    </source>
</reference>
<accession>A0A498HRQ9</accession>
<feature type="compositionally biased region" description="Polar residues" evidence="1">
    <location>
        <begin position="39"/>
        <end position="53"/>
    </location>
</feature>
<feature type="region of interest" description="Disordered" evidence="1">
    <location>
        <begin position="1"/>
        <end position="59"/>
    </location>
</feature>
<comment type="caution">
    <text evidence="2">The sequence shown here is derived from an EMBL/GenBank/DDBJ whole genome shotgun (WGS) entry which is preliminary data.</text>
</comment>
<evidence type="ECO:0000313" key="2">
    <source>
        <dbReference type="EMBL" id="RXH71841.1"/>
    </source>
</evidence>
<evidence type="ECO:0000313" key="3">
    <source>
        <dbReference type="Proteomes" id="UP000290289"/>
    </source>
</evidence>
<protein>
    <submittedName>
        <fullName evidence="2">Uncharacterized protein</fullName>
    </submittedName>
</protein>